<name>A0A1C5ABV9_9ACTN</name>
<proteinExistence type="predicted"/>
<keyword evidence="2" id="KW-1185">Reference proteome</keyword>
<protein>
    <submittedName>
        <fullName evidence="1">Uncharacterized protein</fullName>
    </submittedName>
</protein>
<sequence length="81" mass="9449">MKWCWEAYDRAGVRRIADTLTDPWADTPEGAAELGMAHLMVKVRPKFRRLRGWRVRAWDDLVGEAWVDADEWLHARAAADR</sequence>
<accession>A0A1C5ABV9</accession>
<evidence type="ECO:0000313" key="1">
    <source>
        <dbReference type="EMBL" id="SCF42514.1"/>
    </source>
</evidence>
<dbReference type="Proteomes" id="UP000183585">
    <property type="component" value="Unassembled WGS sequence"/>
</dbReference>
<organism evidence="1 2">
    <name type="scientific">Micromonospora carbonacea</name>
    <dbReference type="NCBI Taxonomy" id="47853"/>
    <lineage>
        <taxon>Bacteria</taxon>
        <taxon>Bacillati</taxon>
        <taxon>Actinomycetota</taxon>
        <taxon>Actinomycetes</taxon>
        <taxon>Micromonosporales</taxon>
        <taxon>Micromonosporaceae</taxon>
        <taxon>Micromonospora</taxon>
    </lineage>
</organism>
<dbReference type="EMBL" id="FMCT01000012">
    <property type="protein sequence ID" value="SCF42514.1"/>
    <property type="molecule type" value="Genomic_DNA"/>
</dbReference>
<reference evidence="2" key="1">
    <citation type="submission" date="2016-06" db="EMBL/GenBank/DDBJ databases">
        <authorList>
            <person name="Varghese N."/>
            <person name="Submissions Spin"/>
        </authorList>
    </citation>
    <scope>NUCLEOTIDE SEQUENCE [LARGE SCALE GENOMIC DNA]</scope>
    <source>
        <strain evidence="2">DSM 43168</strain>
    </source>
</reference>
<evidence type="ECO:0000313" key="2">
    <source>
        <dbReference type="Proteomes" id="UP000183585"/>
    </source>
</evidence>
<gene>
    <name evidence="1" type="ORF">GA0070563_11288</name>
</gene>
<dbReference type="AlphaFoldDB" id="A0A1C5ABV9"/>